<gene>
    <name evidence="1" type="ORF">scyTo_0009699</name>
</gene>
<reference evidence="1 2" key="1">
    <citation type="journal article" date="2018" name="Nat. Ecol. Evol.">
        <title>Shark genomes provide insights into elasmobranch evolution and the origin of vertebrates.</title>
        <authorList>
            <person name="Hara Y"/>
            <person name="Yamaguchi K"/>
            <person name="Onimaru K"/>
            <person name="Kadota M"/>
            <person name="Koyanagi M"/>
            <person name="Keeley SD"/>
            <person name="Tatsumi K"/>
            <person name="Tanaka K"/>
            <person name="Motone F"/>
            <person name="Kageyama Y"/>
            <person name="Nozu R"/>
            <person name="Adachi N"/>
            <person name="Nishimura O"/>
            <person name="Nakagawa R"/>
            <person name="Tanegashima C"/>
            <person name="Kiyatake I"/>
            <person name="Matsumoto R"/>
            <person name="Murakumo K"/>
            <person name="Nishida K"/>
            <person name="Terakita A"/>
            <person name="Kuratani S"/>
            <person name="Sato K"/>
            <person name="Hyodo S Kuraku.S."/>
        </authorList>
    </citation>
    <scope>NUCLEOTIDE SEQUENCE [LARGE SCALE GENOMIC DNA]</scope>
</reference>
<accession>A0A401NS48</accession>
<name>A0A401NS48_SCYTO</name>
<comment type="caution">
    <text evidence="1">The sequence shown here is derived from an EMBL/GenBank/DDBJ whole genome shotgun (WGS) entry which is preliminary data.</text>
</comment>
<dbReference type="Proteomes" id="UP000288216">
    <property type="component" value="Unassembled WGS sequence"/>
</dbReference>
<proteinExistence type="predicted"/>
<organism evidence="1 2">
    <name type="scientific">Scyliorhinus torazame</name>
    <name type="common">Cloudy catshark</name>
    <name type="synonym">Catulus torazame</name>
    <dbReference type="NCBI Taxonomy" id="75743"/>
    <lineage>
        <taxon>Eukaryota</taxon>
        <taxon>Metazoa</taxon>
        <taxon>Chordata</taxon>
        <taxon>Craniata</taxon>
        <taxon>Vertebrata</taxon>
        <taxon>Chondrichthyes</taxon>
        <taxon>Elasmobranchii</taxon>
        <taxon>Galeomorphii</taxon>
        <taxon>Galeoidea</taxon>
        <taxon>Carcharhiniformes</taxon>
        <taxon>Scyliorhinidae</taxon>
        <taxon>Scyliorhinus</taxon>
    </lineage>
</organism>
<keyword evidence="2" id="KW-1185">Reference proteome</keyword>
<dbReference type="EMBL" id="BFAA01004034">
    <property type="protein sequence ID" value="GCB63677.1"/>
    <property type="molecule type" value="Genomic_DNA"/>
</dbReference>
<protein>
    <submittedName>
        <fullName evidence="1">Uncharacterized protein</fullName>
    </submittedName>
</protein>
<dbReference type="AlphaFoldDB" id="A0A401NS48"/>
<evidence type="ECO:0000313" key="2">
    <source>
        <dbReference type="Proteomes" id="UP000288216"/>
    </source>
</evidence>
<sequence length="145" mass="16912">MQLLLSLMPHFLNIKKPKDKSNPAPVSTEAETLAYFDSVIADFDQESKPKVQPADDTYLDVDFVIASSTSEHSLHSNWLLKSPRRYSIDVAHLAKMDHLPRRHSDSIRMSFKRFERRPMYLPKLVESPMHTLRFKPKARNEDDEF</sequence>
<dbReference type="OrthoDB" id="8784811at2759"/>
<evidence type="ECO:0000313" key="1">
    <source>
        <dbReference type="EMBL" id="GCB63677.1"/>
    </source>
</evidence>